<dbReference type="AlphaFoldDB" id="A0A9N8WMP2"/>
<protein>
    <submittedName>
        <fullName evidence="2">785_t:CDS:1</fullName>
    </submittedName>
</protein>
<evidence type="ECO:0000313" key="2">
    <source>
        <dbReference type="EMBL" id="CAG8494667.1"/>
    </source>
</evidence>
<accession>A0A9N8WMP2</accession>
<dbReference type="OrthoDB" id="2158935at2759"/>
<gene>
    <name evidence="2" type="ORF">PBRASI_LOCUS2290</name>
</gene>
<keyword evidence="3" id="KW-1185">Reference proteome</keyword>
<evidence type="ECO:0000256" key="1">
    <source>
        <dbReference type="SAM" id="MobiDB-lite"/>
    </source>
</evidence>
<organism evidence="2 3">
    <name type="scientific">Paraglomus brasilianum</name>
    <dbReference type="NCBI Taxonomy" id="144538"/>
    <lineage>
        <taxon>Eukaryota</taxon>
        <taxon>Fungi</taxon>
        <taxon>Fungi incertae sedis</taxon>
        <taxon>Mucoromycota</taxon>
        <taxon>Glomeromycotina</taxon>
        <taxon>Glomeromycetes</taxon>
        <taxon>Paraglomerales</taxon>
        <taxon>Paraglomeraceae</taxon>
        <taxon>Paraglomus</taxon>
    </lineage>
</organism>
<name>A0A9N8WMP2_9GLOM</name>
<proteinExistence type="predicted"/>
<sequence length="121" mass="14191">MPKIQRSSYSAAEKLKVLQYAELYGIRVAARHFNIDHSMISRWGKIEEKLKLAKGKNRRIGSGRKEKYPEAEASLKTWLIEFRKDEDDLFGQMEEEIDENEREIVDIDSDSADKLEEEELE</sequence>
<comment type="caution">
    <text evidence="2">The sequence shown here is derived from an EMBL/GenBank/DDBJ whole genome shotgun (WGS) entry which is preliminary data.</text>
</comment>
<reference evidence="2" key="1">
    <citation type="submission" date="2021-06" db="EMBL/GenBank/DDBJ databases">
        <authorList>
            <person name="Kallberg Y."/>
            <person name="Tangrot J."/>
            <person name="Rosling A."/>
        </authorList>
    </citation>
    <scope>NUCLEOTIDE SEQUENCE</scope>
    <source>
        <strain evidence="2">BR232B</strain>
    </source>
</reference>
<dbReference type="Proteomes" id="UP000789739">
    <property type="component" value="Unassembled WGS sequence"/>
</dbReference>
<dbReference type="EMBL" id="CAJVPI010000173">
    <property type="protein sequence ID" value="CAG8494667.1"/>
    <property type="molecule type" value="Genomic_DNA"/>
</dbReference>
<feature type="region of interest" description="Disordered" evidence="1">
    <location>
        <begin position="100"/>
        <end position="121"/>
    </location>
</feature>
<evidence type="ECO:0000313" key="3">
    <source>
        <dbReference type="Proteomes" id="UP000789739"/>
    </source>
</evidence>